<reference evidence="2 3" key="1">
    <citation type="submission" date="2018-01" db="EMBL/GenBank/DDBJ databases">
        <title>Draft genome sequence of Jishengella sp. NA12.</title>
        <authorList>
            <person name="Sahin N."/>
            <person name="Ay H."/>
            <person name="Saygin H."/>
        </authorList>
    </citation>
    <scope>NUCLEOTIDE SEQUENCE [LARGE SCALE GENOMIC DNA]</scope>
    <source>
        <strain evidence="2 3">NA12</strain>
    </source>
</reference>
<feature type="compositionally biased region" description="Low complexity" evidence="1">
    <location>
        <begin position="98"/>
        <end position="112"/>
    </location>
</feature>
<dbReference type="RefSeq" id="WP_111212055.1">
    <property type="nucleotide sequence ID" value="NZ_POTY01000006.1"/>
</dbReference>
<comment type="caution">
    <text evidence="2">The sequence shown here is derived from an EMBL/GenBank/DDBJ whole genome shotgun (WGS) entry which is preliminary data.</text>
</comment>
<accession>A0A2W2FGR5</accession>
<dbReference type="EMBL" id="POTY01000006">
    <property type="protein sequence ID" value="PZG23858.1"/>
    <property type="molecule type" value="Genomic_DNA"/>
</dbReference>
<keyword evidence="3" id="KW-1185">Reference proteome</keyword>
<protein>
    <submittedName>
        <fullName evidence="2">Uncharacterized protein</fullName>
    </submittedName>
</protein>
<gene>
    <name evidence="2" type="ORF">C1I95_02210</name>
</gene>
<dbReference type="OrthoDB" id="3388347at2"/>
<evidence type="ECO:0000313" key="2">
    <source>
        <dbReference type="EMBL" id="PZG23858.1"/>
    </source>
</evidence>
<dbReference type="AlphaFoldDB" id="A0A2W2FGR5"/>
<sequence length="112" mass="11360">MAAAASITDLFAACRLIMTADTCAVVVASSAAPGEPGTTSANLLDEMPPAARAVGLTHVLRIVAVTAPGGSDEVLYLRHPSRSRGGTAGPASRRQRARAAASTSRCSQPESQ</sequence>
<feature type="region of interest" description="Disordered" evidence="1">
    <location>
        <begin position="75"/>
        <end position="112"/>
    </location>
</feature>
<organism evidence="2 3">
    <name type="scientific">Micromonospora craterilacus</name>
    <dbReference type="NCBI Taxonomy" id="1655439"/>
    <lineage>
        <taxon>Bacteria</taxon>
        <taxon>Bacillati</taxon>
        <taxon>Actinomycetota</taxon>
        <taxon>Actinomycetes</taxon>
        <taxon>Micromonosporales</taxon>
        <taxon>Micromonosporaceae</taxon>
        <taxon>Micromonospora</taxon>
    </lineage>
</organism>
<dbReference type="Proteomes" id="UP000248924">
    <property type="component" value="Unassembled WGS sequence"/>
</dbReference>
<evidence type="ECO:0000313" key="3">
    <source>
        <dbReference type="Proteomes" id="UP000248924"/>
    </source>
</evidence>
<evidence type="ECO:0000256" key="1">
    <source>
        <dbReference type="SAM" id="MobiDB-lite"/>
    </source>
</evidence>
<proteinExistence type="predicted"/>
<name>A0A2W2FGR5_9ACTN</name>